<evidence type="ECO:0000313" key="1">
    <source>
        <dbReference type="EMBL" id="QHB26811.1"/>
    </source>
</evidence>
<dbReference type="AlphaFoldDB" id="A0AAE6V155"/>
<protein>
    <submittedName>
        <fullName evidence="1">Uncharacterized protein</fullName>
    </submittedName>
</protein>
<dbReference type="Proteomes" id="UP000464593">
    <property type="component" value="Chromosome"/>
</dbReference>
<proteinExistence type="predicted"/>
<name>A0AAE6V155_9PSED</name>
<reference evidence="1 2" key="1">
    <citation type="submission" date="2019-05" db="EMBL/GenBank/DDBJ databases">
        <title>Complete genome sequence of Pseudomonas Pseudomonas resinovorans.</title>
        <authorList>
            <person name="Chen H.-P."/>
        </authorList>
    </citation>
    <scope>NUCLEOTIDE SEQUENCE [LARGE SCALE GENOMIC DNA]</scope>
    <source>
        <strain evidence="1 2">TCU-CK1</strain>
    </source>
</reference>
<organism evidence="1 2">
    <name type="scientific">Pseudomonas monteilii</name>
    <dbReference type="NCBI Taxonomy" id="76759"/>
    <lineage>
        <taxon>Bacteria</taxon>
        <taxon>Pseudomonadati</taxon>
        <taxon>Pseudomonadota</taxon>
        <taxon>Gammaproteobacteria</taxon>
        <taxon>Pseudomonadales</taxon>
        <taxon>Pseudomonadaceae</taxon>
        <taxon>Pseudomonas</taxon>
    </lineage>
</organism>
<dbReference type="EMBL" id="CP040324">
    <property type="protein sequence ID" value="QHB26811.1"/>
    <property type="molecule type" value="Genomic_DNA"/>
</dbReference>
<evidence type="ECO:0000313" key="2">
    <source>
        <dbReference type="Proteomes" id="UP000464593"/>
    </source>
</evidence>
<dbReference type="RefSeq" id="WP_027609502.1">
    <property type="nucleotide sequence ID" value="NZ_CP040324.1"/>
</dbReference>
<accession>A0AAE6V155</accession>
<gene>
    <name evidence="1" type="ORF">TCK1_1465</name>
</gene>
<sequence length="818" mass="90412">MARPTFEKYMRYLRAEPRTLGWGALLVYDRFRANRLLAQEHIQRFDDSEWLPPVNFRASTESGSWTEVRDLVMDKPRLSFVNSSIASSKARLSMNVVSGVITQLRQLPGSDQMELVSYTVLNPLGGPTVRMDITLNETNSGSIDDEGRVTLDLSTGQGYTFEVSSWKEMNEKLGEAVKAEFEKWPKEARVWELNIIKPLAGALNPQEFAVRTHSLARSQQITNATQEEQEEGAVIVGVSFVEDKTGTFPPNDKDMPYLLPSPVDGNDGPFTMNVLFANEVWLKDQLWQLVRDIPGLTNVNMDRDQSGFFSTVKADVGFTVQGRRDTTIRDYERYTFTTYTWPNLDFSGSFKIVHTDDVLVVEWAVECPTKELVVIFHDSLRDYRHDPDFNVSVSVQTELRIKMVGEGDKRGDIEIVPGKVEVNYNARFWGGDHSYINDYVKESFDDYIKPHIDPLVNQMADKVAVMASGIKPFNALRLNSLLFRSDDVATPRLLVTPGELSLLGDLAPKLTTFAVEPLEEKVSAAPGNTVKFHLDPAIGGTVSWSVKGLPDGSTDPEKVGAVGDGVYTPPEVGALTDSYRRVIVTATANGNSSSALVTVVADSVAIYPYFQIANFKSGDNRPRYVLTGGDIKGDLKWAMTSSSKGTVREVEAGDSDLDIPVDKNVRIYESPEKAVGEAGTVDALVHLDGVEVSAGGQTEVIDIVIPWRTTTAGLRTTAQAGGGLKLALYFDNEETGEEDELTPAETLWKVFKGAGQINPTTGIYTPGPNEGPYIIVAGRETPAERTPIWNYAVIPLSHVEEYEAFCAHVRTHNKQGEI</sequence>